<keyword evidence="9" id="KW-1185">Reference proteome</keyword>
<proteinExistence type="predicted"/>
<dbReference type="SUPFAM" id="SSF47459">
    <property type="entry name" value="HLH, helix-loop-helix DNA-binding domain"/>
    <property type="match status" value="1"/>
</dbReference>
<evidence type="ECO:0000313" key="8">
    <source>
        <dbReference type="EMBL" id="CAH3149624.1"/>
    </source>
</evidence>
<dbReference type="InterPro" id="IPR036638">
    <property type="entry name" value="HLH_DNA-bd_sf"/>
</dbReference>
<reference evidence="8 9" key="1">
    <citation type="submission" date="2022-05" db="EMBL/GenBank/DDBJ databases">
        <authorList>
            <consortium name="Genoscope - CEA"/>
            <person name="William W."/>
        </authorList>
    </citation>
    <scope>NUCLEOTIDE SEQUENCE [LARGE SCALE GENOMIC DNA]</scope>
</reference>
<dbReference type="PROSITE" id="PS50888">
    <property type="entry name" value="BHLH"/>
    <property type="match status" value="1"/>
</dbReference>
<dbReference type="CDD" id="cd19684">
    <property type="entry name" value="bHLH_dnHLH_ID"/>
    <property type="match status" value="1"/>
</dbReference>
<feature type="compositionally biased region" description="Polar residues" evidence="6">
    <location>
        <begin position="1"/>
        <end position="13"/>
    </location>
</feature>
<accession>A0ABN8PRX7</accession>
<protein>
    <recommendedName>
        <fullName evidence="7">BHLH domain-containing protein</fullName>
    </recommendedName>
</protein>
<feature type="domain" description="BHLH" evidence="7">
    <location>
        <begin position="32"/>
        <end position="84"/>
    </location>
</feature>
<keyword evidence="2" id="KW-0678">Repressor</keyword>
<dbReference type="Gene3D" id="4.10.280.10">
    <property type="entry name" value="Helix-loop-helix DNA-binding domain"/>
    <property type="match status" value="1"/>
</dbReference>
<dbReference type="SMART" id="SM00353">
    <property type="entry name" value="HLH"/>
    <property type="match status" value="1"/>
</dbReference>
<dbReference type="PANTHER" id="PTHR11723:SF17">
    <property type="entry name" value="PROTEIN EXTRA-MACROCHAETAE"/>
    <property type="match status" value="1"/>
</dbReference>
<evidence type="ECO:0000313" key="9">
    <source>
        <dbReference type="Proteomes" id="UP001159405"/>
    </source>
</evidence>
<name>A0ABN8PRX7_9CNID</name>
<dbReference type="PANTHER" id="PTHR11723">
    <property type="entry name" value="DNA-BINDING PROTEIN INHIBITOR"/>
    <property type="match status" value="1"/>
</dbReference>
<organism evidence="8 9">
    <name type="scientific">Porites lobata</name>
    <dbReference type="NCBI Taxonomy" id="104759"/>
    <lineage>
        <taxon>Eukaryota</taxon>
        <taxon>Metazoa</taxon>
        <taxon>Cnidaria</taxon>
        <taxon>Anthozoa</taxon>
        <taxon>Hexacorallia</taxon>
        <taxon>Scleractinia</taxon>
        <taxon>Fungiina</taxon>
        <taxon>Poritidae</taxon>
        <taxon>Porites</taxon>
    </lineage>
</organism>
<evidence type="ECO:0000256" key="6">
    <source>
        <dbReference type="SAM" id="MobiDB-lite"/>
    </source>
</evidence>
<gene>
    <name evidence="8" type="ORF">PLOB_00047401</name>
</gene>
<sequence>MKPQASRSRTNLNADPLRSVMSTSSSISRDHERGSRSSLLEQGCIYNMSDCYERLRTMLPQGSDNRRMSKVEILQHVIDYIQDLESALELPHSQTAENFVSQESPDERTTRIPLKTISYNR</sequence>
<evidence type="ECO:0000259" key="7">
    <source>
        <dbReference type="PROSITE" id="PS50888"/>
    </source>
</evidence>
<comment type="subcellular location">
    <subcellularLocation>
        <location evidence="1">Nucleus</location>
    </subcellularLocation>
</comment>
<feature type="region of interest" description="Disordered" evidence="6">
    <location>
        <begin position="1"/>
        <end position="39"/>
    </location>
</feature>
<dbReference type="EMBL" id="CALNXK010000087">
    <property type="protein sequence ID" value="CAH3149624.1"/>
    <property type="molecule type" value="Genomic_DNA"/>
</dbReference>
<evidence type="ECO:0000256" key="2">
    <source>
        <dbReference type="ARBA" id="ARBA00022491"/>
    </source>
</evidence>
<keyword evidence="3" id="KW-0805">Transcription regulation</keyword>
<dbReference type="Pfam" id="PF00010">
    <property type="entry name" value="HLH"/>
    <property type="match status" value="1"/>
</dbReference>
<keyword evidence="5" id="KW-0539">Nucleus</keyword>
<keyword evidence="4" id="KW-0804">Transcription</keyword>
<dbReference type="InterPro" id="IPR026052">
    <property type="entry name" value="DNA-bd_prot-inh"/>
</dbReference>
<evidence type="ECO:0000256" key="3">
    <source>
        <dbReference type="ARBA" id="ARBA00023015"/>
    </source>
</evidence>
<evidence type="ECO:0000256" key="5">
    <source>
        <dbReference type="ARBA" id="ARBA00023242"/>
    </source>
</evidence>
<evidence type="ECO:0000256" key="1">
    <source>
        <dbReference type="ARBA" id="ARBA00004123"/>
    </source>
</evidence>
<comment type="caution">
    <text evidence="8">The sequence shown here is derived from an EMBL/GenBank/DDBJ whole genome shotgun (WGS) entry which is preliminary data.</text>
</comment>
<dbReference type="InterPro" id="IPR011598">
    <property type="entry name" value="bHLH_dom"/>
</dbReference>
<evidence type="ECO:0000256" key="4">
    <source>
        <dbReference type="ARBA" id="ARBA00023163"/>
    </source>
</evidence>
<dbReference type="Proteomes" id="UP001159405">
    <property type="component" value="Unassembled WGS sequence"/>
</dbReference>